<keyword evidence="5" id="KW-0862">Zinc</keyword>
<feature type="signal peptide" evidence="7">
    <location>
        <begin position="1"/>
        <end position="25"/>
    </location>
</feature>
<name>A0A7C9KX24_9SPHN</name>
<evidence type="ECO:0000256" key="3">
    <source>
        <dbReference type="ARBA" id="ARBA00022723"/>
    </source>
</evidence>
<dbReference type="GO" id="GO:0016020">
    <property type="term" value="C:membrane"/>
    <property type="evidence" value="ECO:0007669"/>
    <property type="project" value="TreeGrafter"/>
</dbReference>
<keyword evidence="4" id="KW-0378">Hydrolase</keyword>
<feature type="chain" id="PRO_5028867823" evidence="7">
    <location>
        <begin position="26"/>
        <end position="473"/>
    </location>
</feature>
<organism evidence="9 10">
    <name type="scientific">Sandarakinorhabdus fusca</name>
    <dbReference type="NCBI Taxonomy" id="1439888"/>
    <lineage>
        <taxon>Bacteria</taxon>
        <taxon>Pseudomonadati</taxon>
        <taxon>Pseudomonadota</taxon>
        <taxon>Alphaproteobacteria</taxon>
        <taxon>Sphingomonadales</taxon>
        <taxon>Sphingosinicellaceae</taxon>
        <taxon>Sandarakinorhabdus</taxon>
    </lineage>
</organism>
<comment type="cofactor">
    <cofactor evidence="1">
        <name>Zn(2+)</name>
        <dbReference type="ChEBI" id="CHEBI:29105"/>
    </cofactor>
</comment>
<proteinExistence type="predicted"/>
<sequence>MIFPTRLALLTAAALTLASAGAAQAPGLSQAERREGAAANPQLTAQFGGAYPGPQAAYVRSVGRRIAMQSGLAARPDDYTVTLLNSNINNAFAIPGGYVYVTRQLVALMNDEAELAFVLGHEVAHVAARHADKRAKRSGLAGLGAAILGAVTGSSVIGNLAGTGAQLYSLNYSRSQEREADSLGVRYLARAGYDPAASADILAELGAQTNLEARLSGQGGKAPAPWLSTHPANAERVAEVRRQAAALGKSGATNRDAFLDAIDGMAYDDDPAQGIVQGTRFRHAGLGLAFDAPPGFALQNSPSAVNGSKQGAGRFTFGGGRVAGTDLAAYARTVWQGLGATTPELRARRINGVDALIGQTRVQRSDGAIDASVIAYQFGADSFYHIVMLAPANGLPVFAPLIESVRRLGPADAAATRGRRVKVVRVAAGDTVASLAARMAYDDDRMARFTILNGITAATRLVPGSRVKLIVAG</sequence>
<dbReference type="InterPro" id="IPR001915">
    <property type="entry name" value="Peptidase_M48"/>
</dbReference>
<keyword evidence="6 9" id="KW-0482">Metalloprotease</keyword>
<dbReference type="AlphaFoldDB" id="A0A7C9KX24"/>
<keyword evidence="3" id="KW-0479">Metal-binding</keyword>
<evidence type="ECO:0000256" key="7">
    <source>
        <dbReference type="SAM" id="SignalP"/>
    </source>
</evidence>
<keyword evidence="7" id="KW-0732">Signal</keyword>
<keyword evidence="2 9" id="KW-0645">Protease</keyword>
<keyword evidence="10" id="KW-1185">Reference proteome</keyword>
<dbReference type="InterPro" id="IPR051156">
    <property type="entry name" value="Mito/Outer_Membr_Metalloprot"/>
</dbReference>
<evidence type="ECO:0000256" key="6">
    <source>
        <dbReference type="ARBA" id="ARBA00023049"/>
    </source>
</evidence>
<dbReference type="GO" id="GO:0046872">
    <property type="term" value="F:metal ion binding"/>
    <property type="evidence" value="ECO:0007669"/>
    <property type="project" value="UniProtKB-KW"/>
</dbReference>
<evidence type="ECO:0000256" key="2">
    <source>
        <dbReference type="ARBA" id="ARBA00022670"/>
    </source>
</evidence>
<gene>
    <name evidence="9" type="ORF">F3168_07590</name>
</gene>
<evidence type="ECO:0000256" key="1">
    <source>
        <dbReference type="ARBA" id="ARBA00001947"/>
    </source>
</evidence>
<dbReference type="RefSeq" id="WP_152577543.1">
    <property type="nucleotide sequence ID" value="NZ_JAATJI010000001.1"/>
</dbReference>
<dbReference type="PANTHER" id="PTHR22726">
    <property type="entry name" value="METALLOENDOPEPTIDASE OMA1"/>
    <property type="match status" value="1"/>
</dbReference>
<dbReference type="Proteomes" id="UP000481327">
    <property type="component" value="Unassembled WGS sequence"/>
</dbReference>
<reference evidence="9 10" key="1">
    <citation type="submission" date="2019-09" db="EMBL/GenBank/DDBJ databases">
        <title>Polymorphobacter sp. isolated from a lake in China.</title>
        <authorList>
            <person name="Liu Z."/>
        </authorList>
    </citation>
    <scope>NUCLEOTIDE SEQUENCE [LARGE SCALE GENOMIC DNA]</scope>
    <source>
        <strain evidence="9 10">D40P</strain>
    </source>
</reference>
<dbReference type="OrthoDB" id="9810445at2"/>
<dbReference type="EMBL" id="WIOL01000002">
    <property type="protein sequence ID" value="MQT17122.1"/>
    <property type="molecule type" value="Genomic_DNA"/>
</dbReference>
<evidence type="ECO:0000256" key="5">
    <source>
        <dbReference type="ARBA" id="ARBA00022833"/>
    </source>
</evidence>
<dbReference type="PANTHER" id="PTHR22726:SF24">
    <property type="entry name" value="M48 FAMILY METALLOPEPTIDASE"/>
    <property type="match status" value="1"/>
</dbReference>
<evidence type="ECO:0000259" key="8">
    <source>
        <dbReference type="Pfam" id="PF01435"/>
    </source>
</evidence>
<accession>A0A7C9KX24</accession>
<comment type="caution">
    <text evidence="9">The sequence shown here is derived from an EMBL/GenBank/DDBJ whole genome shotgun (WGS) entry which is preliminary data.</text>
</comment>
<dbReference type="Gene3D" id="3.30.2010.10">
    <property type="entry name" value="Metalloproteases ('zincins'), catalytic domain"/>
    <property type="match status" value="1"/>
</dbReference>
<evidence type="ECO:0000313" key="10">
    <source>
        <dbReference type="Proteomes" id="UP000481327"/>
    </source>
</evidence>
<feature type="domain" description="Peptidase M48" evidence="8">
    <location>
        <begin position="55"/>
        <end position="242"/>
    </location>
</feature>
<evidence type="ECO:0000313" key="9">
    <source>
        <dbReference type="EMBL" id="MQT17122.1"/>
    </source>
</evidence>
<dbReference type="GO" id="GO:0004222">
    <property type="term" value="F:metalloendopeptidase activity"/>
    <property type="evidence" value="ECO:0007669"/>
    <property type="project" value="InterPro"/>
</dbReference>
<protein>
    <submittedName>
        <fullName evidence="9">M48 family metalloprotease</fullName>
    </submittedName>
</protein>
<dbReference type="Pfam" id="PF01435">
    <property type="entry name" value="Peptidase_M48"/>
    <property type="match status" value="1"/>
</dbReference>
<evidence type="ECO:0000256" key="4">
    <source>
        <dbReference type="ARBA" id="ARBA00022801"/>
    </source>
</evidence>
<dbReference type="GO" id="GO:0051603">
    <property type="term" value="P:proteolysis involved in protein catabolic process"/>
    <property type="evidence" value="ECO:0007669"/>
    <property type="project" value="TreeGrafter"/>
</dbReference>